<dbReference type="Gene3D" id="3.40.30.10">
    <property type="entry name" value="Glutaredoxin"/>
    <property type="match status" value="1"/>
</dbReference>
<sequence>GYIKMYNIPNNTGSAKIENQFFGRQIPNFNLPIVNGNGSNSDSFIFIPSEDNKYYLFIFFTPWDCQSCFDEIPFWRQLKNKFNGRLNVIGIGAANSLNLLRHFVNKNDISILTIFDENEYLFSLLGLNESGLTPAKILVNSRGAILNLNPSTHKNNQLQQKYITLIDRIIPNI</sequence>
<evidence type="ECO:0000259" key="1">
    <source>
        <dbReference type="PROSITE" id="PS51352"/>
    </source>
</evidence>
<dbReference type="AlphaFoldDB" id="X0VXF2"/>
<dbReference type="InterPro" id="IPR013766">
    <property type="entry name" value="Thioredoxin_domain"/>
</dbReference>
<comment type="caution">
    <text evidence="2">The sequence shown here is derived from an EMBL/GenBank/DDBJ whole genome shotgun (WGS) entry which is preliminary data.</text>
</comment>
<name>X0VXF2_9ZZZZ</name>
<dbReference type="SUPFAM" id="SSF52833">
    <property type="entry name" value="Thioredoxin-like"/>
    <property type="match status" value="1"/>
</dbReference>
<dbReference type="GO" id="GO:0016491">
    <property type="term" value="F:oxidoreductase activity"/>
    <property type="evidence" value="ECO:0007669"/>
    <property type="project" value="InterPro"/>
</dbReference>
<gene>
    <name evidence="2" type="ORF">S01H1_60736</name>
</gene>
<dbReference type="EMBL" id="BARS01039788">
    <property type="protein sequence ID" value="GAG22960.1"/>
    <property type="molecule type" value="Genomic_DNA"/>
</dbReference>
<reference evidence="2" key="1">
    <citation type="journal article" date="2014" name="Front. Microbiol.">
        <title>High frequency of phylogenetically diverse reductive dehalogenase-homologous genes in deep subseafloor sedimentary metagenomes.</title>
        <authorList>
            <person name="Kawai M."/>
            <person name="Futagami T."/>
            <person name="Toyoda A."/>
            <person name="Takaki Y."/>
            <person name="Nishi S."/>
            <person name="Hori S."/>
            <person name="Arai W."/>
            <person name="Tsubouchi T."/>
            <person name="Morono Y."/>
            <person name="Uchiyama I."/>
            <person name="Ito T."/>
            <person name="Fujiyama A."/>
            <person name="Inagaki F."/>
            <person name="Takami H."/>
        </authorList>
    </citation>
    <scope>NUCLEOTIDE SEQUENCE</scope>
    <source>
        <strain evidence="2">Expedition CK06-06</strain>
    </source>
</reference>
<dbReference type="PROSITE" id="PS51352">
    <property type="entry name" value="THIOREDOXIN_2"/>
    <property type="match status" value="1"/>
</dbReference>
<feature type="domain" description="Thioredoxin" evidence="1">
    <location>
        <begin position="20"/>
        <end position="160"/>
    </location>
</feature>
<proteinExistence type="predicted"/>
<dbReference type="GO" id="GO:0016209">
    <property type="term" value="F:antioxidant activity"/>
    <property type="evidence" value="ECO:0007669"/>
    <property type="project" value="InterPro"/>
</dbReference>
<accession>X0VXF2</accession>
<organism evidence="2">
    <name type="scientific">marine sediment metagenome</name>
    <dbReference type="NCBI Taxonomy" id="412755"/>
    <lineage>
        <taxon>unclassified sequences</taxon>
        <taxon>metagenomes</taxon>
        <taxon>ecological metagenomes</taxon>
    </lineage>
</organism>
<dbReference type="InterPro" id="IPR036249">
    <property type="entry name" value="Thioredoxin-like_sf"/>
</dbReference>
<protein>
    <recommendedName>
        <fullName evidence="1">Thioredoxin domain-containing protein</fullName>
    </recommendedName>
</protein>
<dbReference type="Pfam" id="PF00578">
    <property type="entry name" value="AhpC-TSA"/>
    <property type="match status" value="1"/>
</dbReference>
<dbReference type="InterPro" id="IPR000866">
    <property type="entry name" value="AhpC/TSA"/>
</dbReference>
<evidence type="ECO:0000313" key="2">
    <source>
        <dbReference type="EMBL" id="GAG22960.1"/>
    </source>
</evidence>
<feature type="non-terminal residue" evidence="2">
    <location>
        <position position="1"/>
    </location>
</feature>